<accession>A0A0V0JB11</accession>
<feature type="compositionally biased region" description="Polar residues" evidence="1">
    <location>
        <begin position="111"/>
        <end position="122"/>
    </location>
</feature>
<dbReference type="EMBL" id="GEEE01000350">
    <property type="protein sequence ID" value="JAP62875.1"/>
    <property type="molecule type" value="Transcribed_RNA"/>
</dbReference>
<dbReference type="EMBL" id="GEEE01015048">
    <property type="protein sequence ID" value="JAP48177.1"/>
    <property type="molecule type" value="Transcribed_RNA"/>
</dbReference>
<sequence length="144" mass="16671">MENTGSSHDYAPPIRGGLELNPPEIRIRHECKVRATFMLRVTIRIGGGFHRKVTCIAIWLHMSVSFPEAKGKKMRGKRSIQRNISDNIHSLLNCRHCQHTIHFSHQPHGSPLQSNSSSYSTRTMKESREKNMEKYRSAHRQFHN</sequence>
<feature type="compositionally biased region" description="Basic and acidic residues" evidence="1">
    <location>
        <begin position="123"/>
        <end position="136"/>
    </location>
</feature>
<proteinExistence type="predicted"/>
<name>A0A0V0JB11_SCHSO</name>
<organism evidence="2">
    <name type="scientific">Schistocephalus solidus</name>
    <name type="common">Tapeworm</name>
    <dbReference type="NCBI Taxonomy" id="70667"/>
    <lineage>
        <taxon>Eukaryota</taxon>
        <taxon>Metazoa</taxon>
        <taxon>Spiralia</taxon>
        <taxon>Lophotrochozoa</taxon>
        <taxon>Platyhelminthes</taxon>
        <taxon>Cestoda</taxon>
        <taxon>Eucestoda</taxon>
        <taxon>Diphyllobothriidea</taxon>
        <taxon>Diphyllobothriidae</taxon>
        <taxon>Schistocephalus</taxon>
    </lineage>
</organism>
<evidence type="ECO:0000313" key="2">
    <source>
        <dbReference type="EMBL" id="JAP62875.1"/>
    </source>
</evidence>
<evidence type="ECO:0000256" key="1">
    <source>
        <dbReference type="SAM" id="MobiDB-lite"/>
    </source>
</evidence>
<reference evidence="2" key="1">
    <citation type="submission" date="2016-01" db="EMBL/GenBank/DDBJ databases">
        <title>Reference transcriptome for the parasite Schistocephalus solidus: insights into the molecular evolution of parasitism.</title>
        <authorList>
            <person name="Hebert F.O."/>
            <person name="Grambauer S."/>
            <person name="Barber I."/>
            <person name="Landry C.R."/>
            <person name="Aubin-Horth N."/>
        </authorList>
    </citation>
    <scope>NUCLEOTIDE SEQUENCE</scope>
</reference>
<feature type="region of interest" description="Disordered" evidence="1">
    <location>
        <begin position="105"/>
        <end position="144"/>
    </location>
</feature>
<dbReference type="AlphaFoldDB" id="A0A0V0JB11"/>
<protein>
    <submittedName>
        <fullName evidence="2">Uncharacterized protein</fullName>
    </submittedName>
</protein>
<gene>
    <name evidence="2" type="ORF">TR134941</name>
</gene>